<accession>D7SRS1</accession>
<gene>
    <name evidence="1" type="ordered locus">VIT_09s0054g01800</name>
</gene>
<reference evidence="2" key="1">
    <citation type="journal article" date="2007" name="Nature">
        <title>The grapevine genome sequence suggests ancestral hexaploidization in major angiosperm phyla.</title>
        <authorList>
            <consortium name="The French-Italian Public Consortium for Grapevine Genome Characterization."/>
            <person name="Jaillon O."/>
            <person name="Aury J.-M."/>
            <person name="Noel B."/>
            <person name="Policriti A."/>
            <person name="Clepet C."/>
            <person name="Casagrande A."/>
            <person name="Choisne N."/>
            <person name="Aubourg S."/>
            <person name="Vitulo N."/>
            <person name="Jubin C."/>
            <person name="Vezzi A."/>
            <person name="Legeai F."/>
            <person name="Hugueney P."/>
            <person name="Dasilva C."/>
            <person name="Horner D."/>
            <person name="Mica E."/>
            <person name="Jublot D."/>
            <person name="Poulain J."/>
            <person name="Bruyere C."/>
            <person name="Billault A."/>
            <person name="Segurens B."/>
            <person name="Gouyvenoux M."/>
            <person name="Ugarte E."/>
            <person name="Cattonaro F."/>
            <person name="Anthouard V."/>
            <person name="Vico V."/>
            <person name="Del Fabbro C."/>
            <person name="Alaux M."/>
            <person name="Di Gaspero G."/>
            <person name="Dumas V."/>
            <person name="Felice N."/>
            <person name="Paillard S."/>
            <person name="Juman I."/>
            <person name="Moroldo M."/>
            <person name="Scalabrin S."/>
            <person name="Canaguier A."/>
            <person name="Le Clainche I."/>
            <person name="Malacrida G."/>
            <person name="Durand E."/>
            <person name="Pesole G."/>
            <person name="Laucou V."/>
            <person name="Chatelet P."/>
            <person name="Merdinoglu D."/>
            <person name="Delledonne M."/>
            <person name="Pezzotti M."/>
            <person name="Lecharny A."/>
            <person name="Scarpelli C."/>
            <person name="Artiguenave F."/>
            <person name="Pe M.E."/>
            <person name="Valle G."/>
            <person name="Morgante M."/>
            <person name="Caboche M."/>
            <person name="Adam-Blondon A.-F."/>
            <person name="Weissenbach J."/>
            <person name="Quetier F."/>
            <person name="Wincker P."/>
        </authorList>
    </citation>
    <scope>NUCLEOTIDE SEQUENCE [LARGE SCALE GENOMIC DNA]</scope>
    <source>
        <strain evidence="2">cv. Pinot noir / PN40024</strain>
    </source>
</reference>
<dbReference type="Proteomes" id="UP000009183">
    <property type="component" value="Chromosome 9"/>
</dbReference>
<sequence length="82" mass="8980">MPVECSFSGSHSNLWVLSFQHKTRPHGRNRFPLMIWDGAFSIGLPLPGQPQIPGVTPQIRQNMTSTHPLASNGVGQQITTST</sequence>
<dbReference type="EMBL" id="FN594972">
    <property type="protein sequence ID" value="CBI18353.3"/>
    <property type="molecule type" value="Genomic_DNA"/>
</dbReference>
<dbReference type="InParanoid" id="D7SRS1"/>
<protein>
    <submittedName>
        <fullName evidence="1">Uncharacterized protein</fullName>
    </submittedName>
</protein>
<name>D7SRS1_VITVI</name>
<evidence type="ECO:0000313" key="2">
    <source>
        <dbReference type="Proteomes" id="UP000009183"/>
    </source>
</evidence>
<dbReference type="HOGENOM" id="CLU_2563104_0_0_1"/>
<keyword evidence="2" id="KW-1185">Reference proteome</keyword>
<proteinExistence type="predicted"/>
<evidence type="ECO:0000313" key="1">
    <source>
        <dbReference type="EMBL" id="CBI18353.3"/>
    </source>
</evidence>
<dbReference type="AlphaFoldDB" id="D7SRS1"/>
<dbReference type="PaxDb" id="29760-VIT_09s0054g01800.t01"/>
<organism evidence="1 2">
    <name type="scientific">Vitis vinifera</name>
    <name type="common">Grape</name>
    <dbReference type="NCBI Taxonomy" id="29760"/>
    <lineage>
        <taxon>Eukaryota</taxon>
        <taxon>Viridiplantae</taxon>
        <taxon>Streptophyta</taxon>
        <taxon>Embryophyta</taxon>
        <taxon>Tracheophyta</taxon>
        <taxon>Spermatophyta</taxon>
        <taxon>Magnoliopsida</taxon>
        <taxon>eudicotyledons</taxon>
        <taxon>Gunneridae</taxon>
        <taxon>Pentapetalae</taxon>
        <taxon>rosids</taxon>
        <taxon>Vitales</taxon>
        <taxon>Vitaceae</taxon>
        <taxon>Viteae</taxon>
        <taxon>Vitis</taxon>
    </lineage>
</organism>